<dbReference type="Gene3D" id="3.40.50.720">
    <property type="entry name" value="NAD(P)-binding Rossmann-like Domain"/>
    <property type="match status" value="1"/>
</dbReference>
<reference evidence="4 5" key="1">
    <citation type="journal article" date="2018" name="Sci. Rep.">
        <title>Rhizobium tumorigenes sp. nov., a novel plant tumorigenic bacterium isolated from cane gall tumors on thornless blackberry.</title>
        <authorList>
            <person name="Kuzmanovi N."/>
            <person name="Smalla K."/>
            <person name="Gronow S."/>
            <person name="PuBawska J."/>
        </authorList>
    </citation>
    <scope>NUCLEOTIDE SEQUENCE [LARGE SCALE GENOMIC DNA]</scope>
    <source>
        <strain evidence="4 5">CCBAU 85046</strain>
    </source>
</reference>
<dbReference type="InterPro" id="IPR036291">
    <property type="entry name" value="NAD(P)-bd_dom_sf"/>
</dbReference>
<evidence type="ECO:0000256" key="2">
    <source>
        <dbReference type="ARBA" id="ARBA00022857"/>
    </source>
</evidence>
<sequence length="275" mass="29630">MRDFVARPEHGIVWISGASSGIGRALALKLAGEGYKVAVTARNHEKLLELQTEAHGLSGSIIVLDGDVTNAEDMEHTVAAIEYQHGNLAMAVLNAGVYLPVDGAHLKHEDFNQSFAVNLSGVVNCLIPAVRHMKLKGQGQIAIVSSVTGYGGLPTSAAYGATKAALINMAESLKFDFDKLGIRIQIVNPGFVDTEATRQNQFPMPNLISPEVAADEIAAGLKSLAFEINFPKSFTYKLKLLQLLPYGLYFKAINRFTGWGEKPKVSHQPAPHPAE</sequence>
<keyword evidence="5" id="KW-1185">Reference proteome</keyword>
<dbReference type="PANTHER" id="PTHR43391">
    <property type="entry name" value="RETINOL DEHYDROGENASE-RELATED"/>
    <property type="match status" value="1"/>
</dbReference>
<dbReference type="Pfam" id="PF00106">
    <property type="entry name" value="adh_short"/>
    <property type="match status" value="1"/>
</dbReference>
<gene>
    <name evidence="4" type="ORF">CPY51_20425</name>
</gene>
<dbReference type="GO" id="GO:0016491">
    <property type="term" value="F:oxidoreductase activity"/>
    <property type="evidence" value="ECO:0007669"/>
    <property type="project" value="UniProtKB-KW"/>
</dbReference>
<keyword evidence="3" id="KW-0560">Oxidoreductase</keyword>
<dbReference type="PRINTS" id="PR00081">
    <property type="entry name" value="GDHRDH"/>
</dbReference>
<evidence type="ECO:0000256" key="3">
    <source>
        <dbReference type="ARBA" id="ARBA00023002"/>
    </source>
</evidence>
<protein>
    <submittedName>
        <fullName evidence="4">Oxidoreductase</fullName>
    </submittedName>
</protein>
<organism evidence="4 5">
    <name type="scientific">Rhizobium tubonense</name>
    <dbReference type="NCBI Taxonomy" id="484088"/>
    <lineage>
        <taxon>Bacteria</taxon>
        <taxon>Pseudomonadati</taxon>
        <taxon>Pseudomonadota</taxon>
        <taxon>Alphaproteobacteria</taxon>
        <taxon>Hyphomicrobiales</taxon>
        <taxon>Rhizobiaceae</taxon>
        <taxon>Rhizobium/Agrobacterium group</taxon>
        <taxon>Rhizobium</taxon>
    </lineage>
</organism>
<comment type="caution">
    <text evidence="4">The sequence shown here is derived from an EMBL/GenBank/DDBJ whole genome shotgun (WGS) entry which is preliminary data.</text>
</comment>
<proteinExistence type="inferred from homology"/>
<dbReference type="PANTHER" id="PTHR43391:SF14">
    <property type="entry name" value="DEHYDROGENASE_REDUCTASE SDR FAMILY PROTEIN 7-LIKE"/>
    <property type="match status" value="1"/>
</dbReference>
<comment type="similarity">
    <text evidence="1">Belongs to the short-chain dehydrogenases/reductases (SDR) family.</text>
</comment>
<dbReference type="InterPro" id="IPR002347">
    <property type="entry name" value="SDR_fam"/>
</dbReference>
<dbReference type="Proteomes" id="UP000248925">
    <property type="component" value="Unassembled WGS sequence"/>
</dbReference>
<dbReference type="SUPFAM" id="SSF51735">
    <property type="entry name" value="NAD(P)-binding Rossmann-fold domains"/>
    <property type="match status" value="1"/>
</dbReference>
<evidence type="ECO:0000313" key="4">
    <source>
        <dbReference type="EMBL" id="PZM11153.1"/>
    </source>
</evidence>
<dbReference type="EMBL" id="PCDP01000040">
    <property type="protein sequence ID" value="PZM11153.1"/>
    <property type="molecule type" value="Genomic_DNA"/>
</dbReference>
<name>A0A2W4EHN0_9HYPH</name>
<evidence type="ECO:0000256" key="1">
    <source>
        <dbReference type="ARBA" id="ARBA00006484"/>
    </source>
</evidence>
<dbReference type="OrthoDB" id="335726at2"/>
<dbReference type="RefSeq" id="WP_111162090.1">
    <property type="nucleotide sequence ID" value="NZ_PCDP01000040.1"/>
</dbReference>
<accession>A0A2W4EHN0</accession>
<keyword evidence="2" id="KW-0521">NADP</keyword>
<dbReference type="AlphaFoldDB" id="A0A2W4EHN0"/>
<evidence type="ECO:0000313" key="5">
    <source>
        <dbReference type="Proteomes" id="UP000248925"/>
    </source>
</evidence>